<dbReference type="NCBIfam" id="TIGR01596">
    <property type="entry name" value="cas3_HD"/>
    <property type="match status" value="1"/>
</dbReference>
<dbReference type="CDD" id="cd09641">
    <property type="entry name" value="Cas3''_I"/>
    <property type="match status" value="1"/>
</dbReference>
<evidence type="ECO:0000256" key="5">
    <source>
        <dbReference type="ARBA" id="ARBA00022741"/>
    </source>
</evidence>
<evidence type="ECO:0000313" key="13">
    <source>
        <dbReference type="Proteomes" id="UP001245683"/>
    </source>
</evidence>
<evidence type="ECO:0000256" key="3">
    <source>
        <dbReference type="ARBA" id="ARBA00022722"/>
    </source>
</evidence>
<dbReference type="GO" id="GO:0140097">
    <property type="term" value="F:catalytic activity, acting on DNA"/>
    <property type="evidence" value="ECO:0007669"/>
    <property type="project" value="UniProtKB-ARBA"/>
</dbReference>
<dbReference type="PROSITE" id="PS51643">
    <property type="entry name" value="HD_CAS3"/>
    <property type="match status" value="1"/>
</dbReference>
<evidence type="ECO:0000256" key="1">
    <source>
        <dbReference type="ARBA" id="ARBA00006847"/>
    </source>
</evidence>
<keyword evidence="8" id="KW-0067">ATP-binding</keyword>
<organism evidence="12 13">
    <name type="scientific">Thermococcus waiotapuensis</name>
    <dbReference type="NCBI Taxonomy" id="90909"/>
    <lineage>
        <taxon>Archaea</taxon>
        <taxon>Methanobacteriati</taxon>
        <taxon>Methanobacteriota</taxon>
        <taxon>Thermococci</taxon>
        <taxon>Thermococcales</taxon>
        <taxon>Thermococcaceae</taxon>
        <taxon>Thermococcus</taxon>
    </lineage>
</organism>
<comment type="caution">
    <text evidence="12">The sequence shown here is derived from an EMBL/GenBank/DDBJ whole genome shotgun (WGS) entry which is preliminary data.</text>
</comment>
<evidence type="ECO:0000259" key="10">
    <source>
        <dbReference type="PROSITE" id="PS51194"/>
    </source>
</evidence>
<dbReference type="InterPro" id="IPR054712">
    <property type="entry name" value="Cas3-like_dom"/>
</dbReference>
<name>A0AAE4NSW8_9EURY</name>
<dbReference type="Gene3D" id="3.40.50.300">
    <property type="entry name" value="P-loop containing nucleotide triphosphate hydrolases"/>
    <property type="match status" value="2"/>
</dbReference>
<accession>A0AAE4NSW8</accession>
<dbReference type="GO" id="GO:0016787">
    <property type="term" value="F:hydrolase activity"/>
    <property type="evidence" value="ECO:0007669"/>
    <property type="project" value="UniProtKB-KW"/>
</dbReference>
<reference evidence="12 13" key="1">
    <citation type="submission" date="2023-08" db="EMBL/GenBank/DDBJ databases">
        <title>Draft genome sequence of Thermococcus waiotapuensis WT1T, a thermophilic sulphur-dependent archaeon from order Thermococcales.</title>
        <authorList>
            <person name="Manners S.H."/>
            <person name="Carere C.R."/>
            <person name="Dhami M.K."/>
            <person name="Dobson R.C.J."/>
            <person name="Stott M.B."/>
        </authorList>
    </citation>
    <scope>NUCLEOTIDE SEQUENCE [LARGE SCALE GENOMIC DNA]</scope>
    <source>
        <strain evidence="12 13">WT1</strain>
    </source>
</reference>
<feature type="domain" description="Helicase C-terminal" evidence="10">
    <location>
        <begin position="414"/>
        <end position="571"/>
    </location>
</feature>
<dbReference type="GO" id="GO:0046872">
    <property type="term" value="F:metal ion binding"/>
    <property type="evidence" value="ECO:0007669"/>
    <property type="project" value="UniProtKB-KW"/>
</dbReference>
<keyword evidence="3" id="KW-0540">Nuclease</keyword>
<keyword evidence="5" id="KW-0547">Nucleotide-binding</keyword>
<evidence type="ECO:0000256" key="4">
    <source>
        <dbReference type="ARBA" id="ARBA00022723"/>
    </source>
</evidence>
<feature type="domain" description="HD Cas3-type" evidence="11">
    <location>
        <begin position="14"/>
        <end position="179"/>
    </location>
</feature>
<evidence type="ECO:0000256" key="6">
    <source>
        <dbReference type="ARBA" id="ARBA00022801"/>
    </source>
</evidence>
<evidence type="ECO:0000313" key="12">
    <source>
        <dbReference type="EMBL" id="MDV3103738.1"/>
    </source>
</evidence>
<dbReference type="SUPFAM" id="SSF109604">
    <property type="entry name" value="HD-domain/PDEase-like"/>
    <property type="match status" value="1"/>
</dbReference>
<dbReference type="InterPro" id="IPR050079">
    <property type="entry name" value="DEAD_box_RNA_helicase"/>
</dbReference>
<dbReference type="InterPro" id="IPR038257">
    <property type="entry name" value="CRISPR-assoc_Cas3_HD_sf"/>
</dbReference>
<dbReference type="InterPro" id="IPR006483">
    <property type="entry name" value="CRISPR-assoc_Cas3_HD"/>
</dbReference>
<keyword evidence="9" id="KW-0051">Antiviral defense</keyword>
<dbReference type="PANTHER" id="PTHR47959:SF16">
    <property type="entry name" value="CRISPR-ASSOCIATED NUCLEASE_HELICASE CAS3-RELATED"/>
    <property type="match status" value="1"/>
</dbReference>
<evidence type="ECO:0000256" key="9">
    <source>
        <dbReference type="ARBA" id="ARBA00023118"/>
    </source>
</evidence>
<gene>
    <name evidence="12" type="primary">cas3</name>
    <name evidence="12" type="ORF">RBI02_04150</name>
</gene>
<keyword evidence="6" id="KW-0378">Hydrolase</keyword>
<keyword evidence="13" id="KW-1185">Reference proteome</keyword>
<dbReference type="Pfam" id="PF01966">
    <property type="entry name" value="HD"/>
    <property type="match status" value="1"/>
</dbReference>
<keyword evidence="7" id="KW-0347">Helicase</keyword>
<dbReference type="InterPro" id="IPR001650">
    <property type="entry name" value="Helicase_C-like"/>
</dbReference>
<keyword evidence="4" id="KW-0479">Metal-binding</keyword>
<dbReference type="GO" id="GO:0004518">
    <property type="term" value="F:nuclease activity"/>
    <property type="evidence" value="ECO:0007669"/>
    <property type="project" value="UniProtKB-KW"/>
</dbReference>
<dbReference type="GO" id="GO:0003724">
    <property type="term" value="F:RNA helicase activity"/>
    <property type="evidence" value="ECO:0007669"/>
    <property type="project" value="TreeGrafter"/>
</dbReference>
<dbReference type="SMART" id="SM00487">
    <property type="entry name" value="DEXDc"/>
    <property type="match status" value="1"/>
</dbReference>
<evidence type="ECO:0000256" key="8">
    <source>
        <dbReference type="ARBA" id="ARBA00022840"/>
    </source>
</evidence>
<dbReference type="Gene3D" id="1.10.3210.30">
    <property type="match status" value="1"/>
</dbReference>
<dbReference type="GO" id="GO:0005524">
    <property type="term" value="F:ATP binding"/>
    <property type="evidence" value="ECO:0007669"/>
    <property type="project" value="UniProtKB-KW"/>
</dbReference>
<evidence type="ECO:0000256" key="2">
    <source>
        <dbReference type="ARBA" id="ARBA00009046"/>
    </source>
</evidence>
<dbReference type="Proteomes" id="UP001245683">
    <property type="component" value="Unassembled WGS sequence"/>
</dbReference>
<proteinExistence type="inferred from homology"/>
<dbReference type="InterPro" id="IPR006674">
    <property type="entry name" value="HD_domain"/>
</dbReference>
<protein>
    <submittedName>
        <fullName evidence="12">CRISPR-associated helicase Cas3</fullName>
    </submittedName>
</protein>
<dbReference type="SUPFAM" id="SSF52540">
    <property type="entry name" value="P-loop containing nucleoside triphosphate hydrolases"/>
    <property type="match status" value="1"/>
</dbReference>
<dbReference type="GO" id="GO:0051607">
    <property type="term" value="P:defense response to virus"/>
    <property type="evidence" value="ECO:0007669"/>
    <property type="project" value="UniProtKB-KW"/>
</dbReference>
<dbReference type="AlphaFoldDB" id="A0AAE4NSW8"/>
<dbReference type="PROSITE" id="PS51194">
    <property type="entry name" value="HELICASE_CTER"/>
    <property type="match status" value="1"/>
</dbReference>
<dbReference type="GO" id="GO:0005829">
    <property type="term" value="C:cytosol"/>
    <property type="evidence" value="ECO:0007669"/>
    <property type="project" value="TreeGrafter"/>
</dbReference>
<comment type="similarity">
    <text evidence="1">In the N-terminal section; belongs to the CRISPR-associated nuclease Cas3-HD family.</text>
</comment>
<evidence type="ECO:0000256" key="7">
    <source>
        <dbReference type="ARBA" id="ARBA00022806"/>
    </source>
</evidence>
<dbReference type="RefSeq" id="WP_315340752.1">
    <property type="nucleotide sequence ID" value="NZ_JAVDZE010000001.1"/>
</dbReference>
<sequence length="685" mass="78290">MEWDELVCLMKERKAKPDKSLYEHSLGAKKRAEALLRRIPHPKELEDCLLLHVFLHDLGKLDDRFQEKLKGERKKAPPHAFLGVELAFRFLPCGEPYKKIALLSILTHHTDLHEGLYQGEIDREEKLIVGGKALSSPAELVFDLREDAIVSFEDCGLSPFKVRALYTLFNGLLRVSDWFESANLPAETYYLDSGKSVREAVLGYLLGKGFKPRDYQLRVLGRGGGYFRLPTGDGKTETSLLATPDGASKVVYSLPTITTTEAMRKRFEGIFGSENVSFAHSLLFLSLYRRGELDSKLLHRYAMKPVFVSTVDQILLAFLNYPRFPVREFALRGAHWIIDEIHAYTPYTLSLILQGIGYAKEHLGTEVTVMSATLPGPLARELERLGLGELLPFSEVRERYSSRRRVTVKVRDEGLLNALDEISGEKGKVLVVTNTVSRAREIYEALREKRADVYLFHSRFIHKDRERKMELVEGIERGILVATQVVEVSLDIDYDVLYTEAAPVDALIQRLGRVNRRGLKDGKAYIFQPEGKRPYLPYDKRAYSEASSLLGELEGAGSELDLLRVNDGFYERIWGRYEAEIRKPKLEKGLMMWKKAEKVLKTRDTFMSLPSIPEPFLDKAIELAAGWEELGEEEKLRATVFVIEHTVNVPIWTLEEYKHFNEDLYERFGVFGVELEYDSEVGLRE</sequence>
<dbReference type="InterPro" id="IPR014001">
    <property type="entry name" value="Helicase_ATP-bd"/>
</dbReference>
<dbReference type="PANTHER" id="PTHR47959">
    <property type="entry name" value="ATP-DEPENDENT RNA HELICASE RHLE-RELATED"/>
    <property type="match status" value="1"/>
</dbReference>
<dbReference type="NCBIfam" id="TIGR01587">
    <property type="entry name" value="cas3_core"/>
    <property type="match status" value="1"/>
</dbReference>
<comment type="similarity">
    <text evidence="2">In the central section; belongs to the CRISPR-associated helicase Cas3 family.</text>
</comment>
<dbReference type="SMART" id="SM00490">
    <property type="entry name" value="HELICc"/>
    <property type="match status" value="1"/>
</dbReference>
<dbReference type="EMBL" id="JAVDZE010000001">
    <property type="protein sequence ID" value="MDV3103738.1"/>
    <property type="molecule type" value="Genomic_DNA"/>
</dbReference>
<dbReference type="Pfam" id="PF22590">
    <property type="entry name" value="Cas3-like_C_2"/>
    <property type="match status" value="1"/>
</dbReference>
<dbReference type="InterPro" id="IPR006474">
    <property type="entry name" value="Helicase_Cas3_CRISPR-ass_core"/>
</dbReference>
<dbReference type="InterPro" id="IPR027417">
    <property type="entry name" value="P-loop_NTPase"/>
</dbReference>
<evidence type="ECO:0000259" key="11">
    <source>
        <dbReference type="PROSITE" id="PS51643"/>
    </source>
</evidence>